<proteinExistence type="predicted"/>
<dbReference type="Proteomes" id="UP000292120">
    <property type="component" value="Unassembled WGS sequence"/>
</dbReference>
<accession>A0A4Q9H339</accession>
<comment type="caution">
    <text evidence="2">The sequence shown here is derived from an EMBL/GenBank/DDBJ whole genome shotgun (WGS) entry which is preliminary data.</text>
</comment>
<evidence type="ECO:0000313" key="3">
    <source>
        <dbReference type="Proteomes" id="UP000292120"/>
    </source>
</evidence>
<reference evidence="2 3" key="1">
    <citation type="submission" date="2019-02" db="EMBL/GenBank/DDBJ databases">
        <title>Aquabacterium sp. strain KMB7.</title>
        <authorList>
            <person name="Chen W.-M."/>
        </authorList>
    </citation>
    <scope>NUCLEOTIDE SEQUENCE [LARGE SCALE GENOMIC DNA]</scope>
    <source>
        <strain evidence="2 3">KMB7</strain>
    </source>
</reference>
<name>A0A4Q9H339_9BURK</name>
<dbReference type="OrthoDB" id="8910960at2"/>
<protein>
    <submittedName>
        <fullName evidence="2">Uncharacterized protein</fullName>
    </submittedName>
</protein>
<dbReference type="RefSeq" id="WP_130967901.1">
    <property type="nucleotide sequence ID" value="NZ_SIXI01000003.1"/>
</dbReference>
<keyword evidence="3" id="KW-1185">Reference proteome</keyword>
<dbReference type="EMBL" id="SIXI01000003">
    <property type="protein sequence ID" value="TBO31447.1"/>
    <property type="molecule type" value="Genomic_DNA"/>
</dbReference>
<gene>
    <name evidence="2" type="ORF">EYS42_09445</name>
</gene>
<evidence type="ECO:0000256" key="1">
    <source>
        <dbReference type="SAM" id="MobiDB-lite"/>
    </source>
</evidence>
<dbReference type="AlphaFoldDB" id="A0A4Q9H339"/>
<sequence length="64" mass="6777">MTDDPRCCGSGTCIIDNDGRCWCGQRWDGQRMVGPDRGCATPAPVPTGDTPAEALRAPTHPAPH</sequence>
<organism evidence="2 3">
    <name type="scientific">Aquabacterium lacunae</name>
    <dbReference type="NCBI Taxonomy" id="2528630"/>
    <lineage>
        <taxon>Bacteria</taxon>
        <taxon>Pseudomonadati</taxon>
        <taxon>Pseudomonadota</taxon>
        <taxon>Betaproteobacteria</taxon>
        <taxon>Burkholderiales</taxon>
        <taxon>Aquabacterium</taxon>
    </lineage>
</organism>
<evidence type="ECO:0000313" key="2">
    <source>
        <dbReference type="EMBL" id="TBO31447.1"/>
    </source>
</evidence>
<feature type="region of interest" description="Disordered" evidence="1">
    <location>
        <begin position="33"/>
        <end position="64"/>
    </location>
</feature>